<feature type="chain" id="PRO_5017924882" evidence="1">
    <location>
        <begin position="34"/>
        <end position="140"/>
    </location>
</feature>
<evidence type="ECO:0000313" key="2">
    <source>
        <dbReference type="EMBL" id="ROP84679.1"/>
    </source>
</evidence>
<gene>
    <name evidence="2" type="ORF">EDC65_4034</name>
</gene>
<keyword evidence="3" id="KW-1185">Reference proteome</keyword>
<dbReference type="AlphaFoldDB" id="A0A3N1L0W3"/>
<protein>
    <submittedName>
        <fullName evidence="2">Uncharacterized protein</fullName>
    </submittedName>
</protein>
<organism evidence="2 3">
    <name type="scientific">Stella humosa</name>
    <dbReference type="NCBI Taxonomy" id="94"/>
    <lineage>
        <taxon>Bacteria</taxon>
        <taxon>Pseudomonadati</taxon>
        <taxon>Pseudomonadota</taxon>
        <taxon>Alphaproteobacteria</taxon>
        <taxon>Rhodospirillales</taxon>
        <taxon>Stellaceae</taxon>
        <taxon>Stella</taxon>
    </lineage>
</organism>
<dbReference type="RefSeq" id="WP_148071381.1">
    <property type="nucleotide sequence ID" value="NZ_AP019700.1"/>
</dbReference>
<dbReference type="Proteomes" id="UP000278222">
    <property type="component" value="Unassembled WGS sequence"/>
</dbReference>
<name>A0A3N1L0W3_9PROT</name>
<accession>A0A3N1L0W3</accession>
<evidence type="ECO:0000313" key="3">
    <source>
        <dbReference type="Proteomes" id="UP000278222"/>
    </source>
</evidence>
<feature type="signal peptide" evidence="1">
    <location>
        <begin position="1"/>
        <end position="33"/>
    </location>
</feature>
<comment type="caution">
    <text evidence="2">The sequence shown here is derived from an EMBL/GenBank/DDBJ whole genome shotgun (WGS) entry which is preliminary data.</text>
</comment>
<evidence type="ECO:0000256" key="1">
    <source>
        <dbReference type="SAM" id="SignalP"/>
    </source>
</evidence>
<proteinExistence type="predicted"/>
<dbReference type="EMBL" id="RJKX01000015">
    <property type="protein sequence ID" value="ROP84679.1"/>
    <property type="molecule type" value="Genomic_DNA"/>
</dbReference>
<reference evidence="2 3" key="1">
    <citation type="submission" date="2018-11" db="EMBL/GenBank/DDBJ databases">
        <title>Genomic Encyclopedia of Type Strains, Phase IV (KMG-IV): sequencing the most valuable type-strain genomes for metagenomic binning, comparative biology and taxonomic classification.</title>
        <authorList>
            <person name="Goeker M."/>
        </authorList>
    </citation>
    <scope>NUCLEOTIDE SEQUENCE [LARGE SCALE GENOMIC DNA]</scope>
    <source>
        <strain evidence="2 3">DSM 5900</strain>
    </source>
</reference>
<sequence length="140" mass="15105">MKTAKLRPFRQNRSRAALLAIAAMTAVAGQAHAASCQDVAVLETRMSLTNTGERMFSFRATAKDTTRPLHGTVTIGKVDPPLLQQSPSLSVDIAANGRMSWMLFARTSDLITALPTYLPVYDRSASTAAYEVGLENCSTN</sequence>
<keyword evidence="1" id="KW-0732">Signal</keyword>